<dbReference type="AlphaFoldDB" id="A0A1D7ZWF6"/>
<evidence type="ECO:0000313" key="3">
    <source>
        <dbReference type="EMBL" id="AOR74206.1"/>
    </source>
</evidence>
<evidence type="ECO:0000256" key="1">
    <source>
        <dbReference type="ARBA" id="ARBA00022723"/>
    </source>
</evidence>
<dbReference type="CDD" id="cd00371">
    <property type="entry name" value="HMA"/>
    <property type="match status" value="1"/>
</dbReference>
<evidence type="ECO:0000313" key="4">
    <source>
        <dbReference type="Proteomes" id="UP000094714"/>
    </source>
</evidence>
<sequence>MMKKVLMELGGMSCPSCLDKIKTAVEHQAGVSEVKVLFNAGKLKATVDSDQTTAADLKQVVENLGYQVNKVKEKELV</sequence>
<gene>
    <name evidence="3" type="ORF">LACFE_CDS0741</name>
</gene>
<dbReference type="InterPro" id="IPR006121">
    <property type="entry name" value="HMA_dom"/>
</dbReference>
<dbReference type="PROSITE" id="PS50846">
    <property type="entry name" value="HMA_2"/>
    <property type="match status" value="1"/>
</dbReference>
<keyword evidence="1" id="KW-0479">Metal-binding</keyword>
<evidence type="ECO:0000259" key="2">
    <source>
        <dbReference type="PROSITE" id="PS50846"/>
    </source>
</evidence>
<proteinExistence type="predicted"/>
<dbReference type="Gene3D" id="3.30.70.100">
    <property type="match status" value="1"/>
</dbReference>
<dbReference type="EMBL" id="CP017151">
    <property type="protein sequence ID" value="AOR74206.1"/>
    <property type="molecule type" value="Genomic_DNA"/>
</dbReference>
<dbReference type="PROSITE" id="PS01047">
    <property type="entry name" value="HMA_1"/>
    <property type="match status" value="1"/>
</dbReference>
<accession>A0A1D7ZWF6</accession>
<dbReference type="Pfam" id="PF00403">
    <property type="entry name" value="HMA"/>
    <property type="match status" value="1"/>
</dbReference>
<dbReference type="InterPro" id="IPR017969">
    <property type="entry name" value="Heavy-metal-associated_CS"/>
</dbReference>
<name>A0A1D7ZWF6_LIMFE</name>
<dbReference type="PATRIC" id="fig|1613.112.peg.777"/>
<dbReference type="SUPFAM" id="SSF55008">
    <property type="entry name" value="HMA, heavy metal-associated domain"/>
    <property type="match status" value="1"/>
</dbReference>
<dbReference type="GO" id="GO:0046872">
    <property type="term" value="F:metal ion binding"/>
    <property type="evidence" value="ECO:0007669"/>
    <property type="project" value="UniProtKB-KW"/>
</dbReference>
<feature type="domain" description="HMA" evidence="2">
    <location>
        <begin position="3"/>
        <end position="69"/>
    </location>
</feature>
<dbReference type="InterPro" id="IPR036163">
    <property type="entry name" value="HMA_dom_sf"/>
</dbReference>
<organism evidence="3 4">
    <name type="scientific">Limosilactobacillus fermentum</name>
    <name type="common">Lactobacillus fermentum</name>
    <dbReference type="NCBI Taxonomy" id="1613"/>
    <lineage>
        <taxon>Bacteria</taxon>
        <taxon>Bacillati</taxon>
        <taxon>Bacillota</taxon>
        <taxon>Bacilli</taxon>
        <taxon>Lactobacillales</taxon>
        <taxon>Lactobacillaceae</taxon>
        <taxon>Limosilactobacillus</taxon>
    </lineage>
</organism>
<dbReference type="Proteomes" id="UP000094714">
    <property type="component" value="Chromosome"/>
</dbReference>
<reference evidence="3 4" key="1">
    <citation type="submission" date="2016-09" db="EMBL/GenBank/DDBJ databases">
        <title>Genome Sequence of the Lactobacillus fermentum strain NCC2970 (CNCM I-5068).</title>
        <authorList>
            <person name="Barretto C."/>
            <person name="Ngom-Bru C."/>
            <person name="Genevaz A."/>
            <person name="Fournier C."/>
            <person name="Moine D."/>
            <person name="Kassam M."/>
            <person name="Iltis A."/>
            <person name="Sagory-Zalkind P."/>
            <person name="Faucherand G."/>
            <person name="Descombes P."/>
            <person name="Duboux S."/>
        </authorList>
    </citation>
    <scope>NUCLEOTIDE SEQUENCE [LARGE SCALE GENOMIC DNA]</scope>
    <source>
        <strain evidence="3 4">NCC2970</strain>
    </source>
</reference>
<protein>
    <recommendedName>
        <fullName evidence="2">HMA domain-containing protein</fullName>
    </recommendedName>
</protein>